<sequence>MSLHFDRLRRGERWWAAEIVLRAIGLMLLVGCYRLALVAHRMVTAPPPHQATLGEFAICTAIVVTLTSGLAFTLFGPGLFEEVPIPRNSAYFPGKGPL</sequence>
<gene>
    <name evidence="2" type="ORF">GGR44_001048</name>
</gene>
<accession>A0A7W6DHH9</accession>
<dbReference type="Proteomes" id="UP000552757">
    <property type="component" value="Unassembled WGS sequence"/>
</dbReference>
<keyword evidence="1" id="KW-0472">Membrane</keyword>
<dbReference type="EMBL" id="JACIEB010000002">
    <property type="protein sequence ID" value="MBB3981401.1"/>
    <property type="molecule type" value="Genomic_DNA"/>
</dbReference>
<reference evidence="2 3" key="1">
    <citation type="submission" date="2020-08" db="EMBL/GenBank/DDBJ databases">
        <title>Genomic Encyclopedia of Type Strains, Phase IV (KMG-IV): sequencing the most valuable type-strain genomes for metagenomic binning, comparative biology and taxonomic classification.</title>
        <authorList>
            <person name="Goeker M."/>
        </authorList>
    </citation>
    <scope>NUCLEOTIDE SEQUENCE [LARGE SCALE GENOMIC DNA]</scope>
    <source>
        <strain evidence="2 3">DSM 29348</strain>
    </source>
</reference>
<keyword evidence="1" id="KW-1133">Transmembrane helix</keyword>
<dbReference type="RefSeq" id="WP_183954406.1">
    <property type="nucleotide sequence ID" value="NZ_JACIEB010000002.1"/>
</dbReference>
<keyword evidence="3" id="KW-1185">Reference proteome</keyword>
<name>A0A7W6DHH9_9SPHN</name>
<evidence type="ECO:0000313" key="2">
    <source>
        <dbReference type="EMBL" id="MBB3981401.1"/>
    </source>
</evidence>
<organism evidence="2 3">
    <name type="scientific">Sphingobium fontiphilum</name>
    <dbReference type="NCBI Taxonomy" id="944425"/>
    <lineage>
        <taxon>Bacteria</taxon>
        <taxon>Pseudomonadati</taxon>
        <taxon>Pseudomonadota</taxon>
        <taxon>Alphaproteobacteria</taxon>
        <taxon>Sphingomonadales</taxon>
        <taxon>Sphingomonadaceae</taxon>
        <taxon>Sphingobium</taxon>
    </lineage>
</organism>
<protein>
    <submittedName>
        <fullName evidence="2">Uncharacterized protein</fullName>
    </submittedName>
</protein>
<comment type="caution">
    <text evidence="2">The sequence shown here is derived from an EMBL/GenBank/DDBJ whole genome shotgun (WGS) entry which is preliminary data.</text>
</comment>
<keyword evidence="1" id="KW-0812">Transmembrane</keyword>
<feature type="transmembrane region" description="Helical" evidence="1">
    <location>
        <begin position="20"/>
        <end position="39"/>
    </location>
</feature>
<evidence type="ECO:0000256" key="1">
    <source>
        <dbReference type="SAM" id="Phobius"/>
    </source>
</evidence>
<evidence type="ECO:0000313" key="3">
    <source>
        <dbReference type="Proteomes" id="UP000552757"/>
    </source>
</evidence>
<proteinExistence type="predicted"/>
<dbReference type="AlphaFoldDB" id="A0A7W6DHH9"/>
<feature type="transmembrane region" description="Helical" evidence="1">
    <location>
        <begin position="51"/>
        <end position="75"/>
    </location>
</feature>